<feature type="transmembrane region" description="Helical" evidence="6">
    <location>
        <begin position="20"/>
        <end position="42"/>
    </location>
</feature>
<keyword evidence="5 6" id="KW-0472">Membrane</keyword>
<dbReference type="RefSeq" id="WP_187580263.1">
    <property type="nucleotide sequence ID" value="NZ_CP060713.1"/>
</dbReference>
<feature type="transmembrane region" description="Helical" evidence="6">
    <location>
        <begin position="242"/>
        <end position="266"/>
    </location>
</feature>
<name>A0A7G9RFP8_9ACTN</name>
<gene>
    <name evidence="7" type="ORF">H9L09_08930</name>
</gene>
<keyword evidence="4 6" id="KW-1133">Transmembrane helix</keyword>
<dbReference type="Pfam" id="PF07690">
    <property type="entry name" value="MFS_1"/>
    <property type="match status" value="1"/>
</dbReference>
<feature type="transmembrane region" description="Helical" evidence="6">
    <location>
        <begin position="312"/>
        <end position="331"/>
    </location>
</feature>
<dbReference type="Proteomes" id="UP000515947">
    <property type="component" value="Chromosome"/>
</dbReference>
<dbReference type="PANTHER" id="PTHR23513">
    <property type="entry name" value="INTEGRAL MEMBRANE EFFLUX PROTEIN-RELATED"/>
    <property type="match status" value="1"/>
</dbReference>
<feature type="transmembrane region" description="Helical" evidence="6">
    <location>
        <begin position="278"/>
        <end position="300"/>
    </location>
</feature>
<evidence type="ECO:0000313" key="7">
    <source>
        <dbReference type="EMBL" id="QNN54423.1"/>
    </source>
</evidence>
<comment type="subcellular location">
    <subcellularLocation>
        <location evidence="1">Cell membrane</location>
        <topology evidence="1">Multi-pass membrane protein</topology>
    </subcellularLocation>
</comment>
<evidence type="ECO:0000256" key="2">
    <source>
        <dbReference type="ARBA" id="ARBA00022475"/>
    </source>
</evidence>
<feature type="transmembrane region" description="Helical" evidence="6">
    <location>
        <begin position="54"/>
        <end position="77"/>
    </location>
</feature>
<dbReference type="PANTHER" id="PTHR23513:SF17">
    <property type="entry name" value="MEMBRANE PROTEIN"/>
    <property type="match status" value="1"/>
</dbReference>
<keyword evidence="2" id="KW-1003">Cell membrane</keyword>
<evidence type="ECO:0000256" key="6">
    <source>
        <dbReference type="SAM" id="Phobius"/>
    </source>
</evidence>
<feature type="transmembrane region" description="Helical" evidence="6">
    <location>
        <begin position="371"/>
        <end position="394"/>
    </location>
</feature>
<accession>A0A7G9RFP8</accession>
<feature type="transmembrane region" description="Helical" evidence="6">
    <location>
        <begin position="84"/>
        <end position="105"/>
    </location>
</feature>
<dbReference type="AlphaFoldDB" id="A0A7G9RFP8"/>
<keyword evidence="3 6" id="KW-0812">Transmembrane</keyword>
<feature type="transmembrane region" description="Helical" evidence="6">
    <location>
        <begin position="111"/>
        <end position="132"/>
    </location>
</feature>
<feature type="transmembrane region" description="Helical" evidence="6">
    <location>
        <begin position="170"/>
        <end position="199"/>
    </location>
</feature>
<feature type="transmembrane region" description="Helical" evidence="6">
    <location>
        <begin position="400"/>
        <end position="419"/>
    </location>
</feature>
<dbReference type="EMBL" id="CP060713">
    <property type="protein sequence ID" value="QNN54423.1"/>
    <property type="molecule type" value="Genomic_DNA"/>
</dbReference>
<evidence type="ECO:0000256" key="3">
    <source>
        <dbReference type="ARBA" id="ARBA00022692"/>
    </source>
</evidence>
<protein>
    <submittedName>
        <fullName evidence="7">MFS transporter</fullName>
    </submittedName>
</protein>
<dbReference type="SUPFAM" id="SSF103473">
    <property type="entry name" value="MFS general substrate transporter"/>
    <property type="match status" value="1"/>
</dbReference>
<dbReference type="GO" id="GO:0022857">
    <property type="term" value="F:transmembrane transporter activity"/>
    <property type="evidence" value="ECO:0007669"/>
    <property type="project" value="InterPro"/>
</dbReference>
<sequence length="437" mass="46183">MSAARHLSHLLRGSWFRRLFAVRVASQLTDGVFQTALASYVIFSPEQQPSPSAIAETLAVVLLPFSVLGPFVGVFLDRWSRRQVLALANFARVGLVGVLAIGVAADLRGTGLFALILVSLSVNRFLLAGLSASLPHVVSAEDLVTANAVTPTAGTMAFLAGLALGTGSRFAWPALGIDADVGVLALASLLYGVAGLLALRIPRELLGPDFAPDRPAVREAVRHVARGLMDGLRHLAERRPAAYGLAAIGAHRFFYGVSTVALILLYRNYFHDPSESDAAFADLSVAILVSGLGFFAAAFLTPVVTDRIPQRSWIVILLVCAAVTQLFPAALYTRPALLVAAFFLGLASQGIKICVDTLVQVHVDDAFRGRIFSLYDVIFNVAFVAAAAVAAAVLPPDGRSYAVLGVLAVGYLLTALGYARITRGDRIVRDGTPPATG</sequence>
<feature type="transmembrane region" description="Helical" evidence="6">
    <location>
        <begin position="337"/>
        <end position="359"/>
    </location>
</feature>
<feature type="transmembrane region" description="Helical" evidence="6">
    <location>
        <begin position="144"/>
        <end position="164"/>
    </location>
</feature>
<dbReference type="Gene3D" id="1.20.1250.20">
    <property type="entry name" value="MFS general substrate transporter like domains"/>
    <property type="match status" value="1"/>
</dbReference>
<evidence type="ECO:0000313" key="8">
    <source>
        <dbReference type="Proteomes" id="UP000515947"/>
    </source>
</evidence>
<dbReference type="CDD" id="cd06173">
    <property type="entry name" value="MFS_MefA_like"/>
    <property type="match status" value="1"/>
</dbReference>
<keyword evidence="8" id="KW-1185">Reference proteome</keyword>
<organism evidence="7 8">
    <name type="scientific">Nocardioides mesophilus</name>
    <dbReference type="NCBI Taxonomy" id="433659"/>
    <lineage>
        <taxon>Bacteria</taxon>
        <taxon>Bacillati</taxon>
        <taxon>Actinomycetota</taxon>
        <taxon>Actinomycetes</taxon>
        <taxon>Propionibacteriales</taxon>
        <taxon>Nocardioidaceae</taxon>
        <taxon>Nocardioides</taxon>
    </lineage>
</organism>
<dbReference type="InterPro" id="IPR036259">
    <property type="entry name" value="MFS_trans_sf"/>
</dbReference>
<proteinExistence type="predicted"/>
<evidence type="ECO:0000256" key="1">
    <source>
        <dbReference type="ARBA" id="ARBA00004651"/>
    </source>
</evidence>
<dbReference type="KEGG" id="nmes:H9L09_08930"/>
<dbReference type="InterPro" id="IPR011701">
    <property type="entry name" value="MFS"/>
</dbReference>
<dbReference type="GO" id="GO:0005886">
    <property type="term" value="C:plasma membrane"/>
    <property type="evidence" value="ECO:0007669"/>
    <property type="project" value="UniProtKB-SubCell"/>
</dbReference>
<reference evidence="7 8" key="1">
    <citation type="submission" date="2020-08" db="EMBL/GenBank/DDBJ databases">
        <title>Genome sequence of Nocardioides mesophilus KACC 16243T.</title>
        <authorList>
            <person name="Hyun D.-W."/>
            <person name="Bae J.-W."/>
        </authorList>
    </citation>
    <scope>NUCLEOTIDE SEQUENCE [LARGE SCALE GENOMIC DNA]</scope>
    <source>
        <strain evidence="7 8">KACC 16243</strain>
    </source>
</reference>
<evidence type="ECO:0000256" key="4">
    <source>
        <dbReference type="ARBA" id="ARBA00022989"/>
    </source>
</evidence>
<evidence type="ECO:0000256" key="5">
    <source>
        <dbReference type="ARBA" id="ARBA00023136"/>
    </source>
</evidence>